<dbReference type="Gene3D" id="3.30.710.10">
    <property type="entry name" value="Potassium Channel Kv1.1, Chain A"/>
    <property type="match status" value="1"/>
</dbReference>
<protein>
    <recommendedName>
        <fullName evidence="3">BTB domain-containing protein</fullName>
    </recommendedName>
</protein>
<dbReference type="EMBL" id="KV425928">
    <property type="protein sequence ID" value="KZV97582.1"/>
    <property type="molecule type" value="Genomic_DNA"/>
</dbReference>
<dbReference type="Proteomes" id="UP000077266">
    <property type="component" value="Unassembled WGS sequence"/>
</dbReference>
<dbReference type="InterPro" id="IPR011333">
    <property type="entry name" value="SKP1/BTB/POZ_sf"/>
</dbReference>
<dbReference type="OrthoDB" id="3238622at2759"/>
<dbReference type="AlphaFoldDB" id="A0A165LA35"/>
<organism evidence="1 2">
    <name type="scientific">Exidia glandulosa HHB12029</name>
    <dbReference type="NCBI Taxonomy" id="1314781"/>
    <lineage>
        <taxon>Eukaryota</taxon>
        <taxon>Fungi</taxon>
        <taxon>Dikarya</taxon>
        <taxon>Basidiomycota</taxon>
        <taxon>Agaricomycotina</taxon>
        <taxon>Agaricomycetes</taxon>
        <taxon>Auriculariales</taxon>
        <taxon>Exidiaceae</taxon>
        <taxon>Exidia</taxon>
    </lineage>
</organism>
<dbReference type="InParanoid" id="A0A165LA35"/>
<name>A0A165LA35_EXIGL</name>
<evidence type="ECO:0008006" key="3">
    <source>
        <dbReference type="Google" id="ProtNLM"/>
    </source>
</evidence>
<sequence>MPDAVHPDFATPEDLTLISSDGVHFNIASTHLARTSSFFRGMFDLPPPPGTKPGAHSLTLLEDSATLDVLLKLVLGLPAPPERLSSWQQVNPILRAAEKYDIQGALQFLAAVVRGFVAAMPPLEQYAYASHYGWTDIANVAFDKLLKTPIDFKAVPPVMDGVALARLLAARQTRVDQFLAGLRGGGIFKYENKGVCGTCGAPHSHVFAWRAVVAAVSLQFALTVSLDAALGSGEVVTAIAALENARCGQGHCGKVLFPWNKVRALLEQIA</sequence>
<dbReference type="STRING" id="1314781.A0A165LA35"/>
<gene>
    <name evidence="1" type="ORF">EXIGLDRAFT_730261</name>
</gene>
<proteinExistence type="predicted"/>
<keyword evidence="2" id="KW-1185">Reference proteome</keyword>
<evidence type="ECO:0000313" key="2">
    <source>
        <dbReference type="Proteomes" id="UP000077266"/>
    </source>
</evidence>
<accession>A0A165LA35</accession>
<reference evidence="1 2" key="1">
    <citation type="journal article" date="2016" name="Mol. Biol. Evol.">
        <title>Comparative Genomics of Early-Diverging Mushroom-Forming Fungi Provides Insights into the Origins of Lignocellulose Decay Capabilities.</title>
        <authorList>
            <person name="Nagy L.G."/>
            <person name="Riley R."/>
            <person name="Tritt A."/>
            <person name="Adam C."/>
            <person name="Daum C."/>
            <person name="Floudas D."/>
            <person name="Sun H."/>
            <person name="Yadav J.S."/>
            <person name="Pangilinan J."/>
            <person name="Larsson K.H."/>
            <person name="Matsuura K."/>
            <person name="Barry K."/>
            <person name="Labutti K."/>
            <person name="Kuo R."/>
            <person name="Ohm R.A."/>
            <person name="Bhattacharya S.S."/>
            <person name="Shirouzu T."/>
            <person name="Yoshinaga Y."/>
            <person name="Martin F.M."/>
            <person name="Grigoriev I.V."/>
            <person name="Hibbett D.S."/>
        </authorList>
    </citation>
    <scope>NUCLEOTIDE SEQUENCE [LARGE SCALE GENOMIC DNA]</scope>
    <source>
        <strain evidence="1 2">HHB12029</strain>
    </source>
</reference>
<evidence type="ECO:0000313" key="1">
    <source>
        <dbReference type="EMBL" id="KZV97582.1"/>
    </source>
</evidence>